<dbReference type="Gene3D" id="2.60.40.1080">
    <property type="match status" value="3"/>
</dbReference>
<dbReference type="InterPro" id="IPR003343">
    <property type="entry name" value="Big_2"/>
</dbReference>
<accession>A0A1H9KKE5</accession>
<dbReference type="STRING" id="489703.SAMN04488038_113151"/>
<evidence type="ECO:0000313" key="3">
    <source>
        <dbReference type="EMBL" id="SEQ99614.1"/>
    </source>
</evidence>
<proteinExistence type="predicted"/>
<dbReference type="InterPro" id="IPR008964">
    <property type="entry name" value="Invasin/intimin_cell_adhesion"/>
</dbReference>
<name>A0A1H9KKE5_9GAMM</name>
<feature type="domain" description="BIG2" evidence="2">
    <location>
        <begin position="140"/>
        <end position="233"/>
    </location>
</feature>
<dbReference type="SMART" id="SM00635">
    <property type="entry name" value="BID_2"/>
    <property type="match status" value="3"/>
</dbReference>
<dbReference type="PROSITE" id="PS51257">
    <property type="entry name" value="PROKAR_LIPOPROTEIN"/>
    <property type="match status" value="1"/>
</dbReference>
<dbReference type="AlphaFoldDB" id="A0A1H9KKE5"/>
<evidence type="ECO:0000256" key="1">
    <source>
        <dbReference type="SAM" id="SignalP"/>
    </source>
</evidence>
<sequence length="535" mass="53047">MKAVRLLLAALGLLALGACSGGSVQAPDFESSLDQLTLSLATGQSATPALGQTVQLSLQGHYSCQPGVDCPSSNTSAVTSADYTASPANSATISSAGLVTTKAAGTVIITASKNGVTSNSVTLNVTPPVLTSVVVRVPNDDGTPSANPATGASLNLPLGSTLKLKAYGVYSDSSISNLPSDAVVDWTAADTGKLTVSPGSNPNTQADKVTVATPVATGTTTVRAATTLASTATLPDATVTVVVGNAALTGIQVDLDPATASIGTGNTKLFKAIGIFGSGSSATTATLDPSLLNWTSSDTAVATVDATGTATGVYTGAGSSNAFGNTTITATLKNTSGMSNSTATAALLVGNSTVGCTTPFPTNSPPPTVAYGGLCSGGLLCNVSDEINIVDADPENYGKMSTLVGLLTLGTMSVTVTAPTGTQFAASTTTPRRVGFIVGNDTGLLAQVDLAAQFTVDVLSGGTVVESTSSTTTPNSPLTVDLLGLRLSGADTALVSMQSHNNFDAIRLTYNPGVLAVIGTRQVYAACSTATSVTP</sequence>
<dbReference type="OrthoDB" id="7059178at2"/>
<feature type="signal peptide" evidence="1">
    <location>
        <begin position="1"/>
        <end position="26"/>
    </location>
</feature>
<gene>
    <name evidence="3" type="ORF">SAMN04488038_113151</name>
</gene>
<dbReference type="Proteomes" id="UP000199233">
    <property type="component" value="Unassembled WGS sequence"/>
</dbReference>
<feature type="chain" id="PRO_5011755269" evidence="1">
    <location>
        <begin position="27"/>
        <end position="535"/>
    </location>
</feature>
<organism evidence="3 4">
    <name type="scientific">Solimonas aquatica</name>
    <dbReference type="NCBI Taxonomy" id="489703"/>
    <lineage>
        <taxon>Bacteria</taxon>
        <taxon>Pseudomonadati</taxon>
        <taxon>Pseudomonadota</taxon>
        <taxon>Gammaproteobacteria</taxon>
        <taxon>Nevskiales</taxon>
        <taxon>Nevskiaceae</taxon>
        <taxon>Solimonas</taxon>
    </lineage>
</organism>
<keyword evidence="1" id="KW-0732">Signal</keyword>
<keyword evidence="4" id="KW-1185">Reference proteome</keyword>
<evidence type="ECO:0000259" key="2">
    <source>
        <dbReference type="SMART" id="SM00635"/>
    </source>
</evidence>
<dbReference type="Pfam" id="PF02368">
    <property type="entry name" value="Big_2"/>
    <property type="match status" value="1"/>
</dbReference>
<reference evidence="3 4" key="1">
    <citation type="submission" date="2016-10" db="EMBL/GenBank/DDBJ databases">
        <authorList>
            <person name="de Groot N.N."/>
        </authorList>
    </citation>
    <scope>NUCLEOTIDE SEQUENCE [LARGE SCALE GENOMIC DNA]</scope>
    <source>
        <strain evidence="3 4">DSM 25927</strain>
    </source>
</reference>
<feature type="domain" description="BIG2" evidence="2">
    <location>
        <begin position="32"/>
        <end position="123"/>
    </location>
</feature>
<dbReference type="EMBL" id="FOFS01000013">
    <property type="protein sequence ID" value="SEQ99614.1"/>
    <property type="molecule type" value="Genomic_DNA"/>
</dbReference>
<feature type="domain" description="BIG2" evidence="2">
    <location>
        <begin position="247"/>
        <end position="342"/>
    </location>
</feature>
<dbReference type="SUPFAM" id="SSF49373">
    <property type="entry name" value="Invasin/intimin cell-adhesion fragments"/>
    <property type="match status" value="1"/>
</dbReference>
<evidence type="ECO:0000313" key="4">
    <source>
        <dbReference type="Proteomes" id="UP000199233"/>
    </source>
</evidence>
<protein>
    <submittedName>
        <fullName evidence="3">Ig-like domain (Group 2)</fullName>
    </submittedName>
</protein>